<organism evidence="9 10">
    <name type="scientific">Cladonia borealis</name>
    <dbReference type="NCBI Taxonomy" id="184061"/>
    <lineage>
        <taxon>Eukaryota</taxon>
        <taxon>Fungi</taxon>
        <taxon>Dikarya</taxon>
        <taxon>Ascomycota</taxon>
        <taxon>Pezizomycotina</taxon>
        <taxon>Lecanoromycetes</taxon>
        <taxon>OSLEUM clade</taxon>
        <taxon>Lecanoromycetidae</taxon>
        <taxon>Lecanorales</taxon>
        <taxon>Lecanorineae</taxon>
        <taxon>Cladoniaceae</taxon>
        <taxon>Cladonia</taxon>
    </lineage>
</organism>
<name>A0AA39R9A9_9LECA</name>
<dbReference type="EC" id="3.2.1.28" evidence="6"/>
<accession>A0AA39R9A9</accession>
<dbReference type="Pfam" id="PF07492">
    <property type="entry name" value="Trehalase_Ca-bi"/>
    <property type="match status" value="1"/>
</dbReference>
<comment type="caution">
    <text evidence="9">The sequence shown here is derived from an EMBL/GenBank/DDBJ whole genome shotgun (WGS) entry which is preliminary data.</text>
</comment>
<dbReference type="GO" id="GO:0005993">
    <property type="term" value="P:trehalose catabolic process"/>
    <property type="evidence" value="ECO:0007669"/>
    <property type="project" value="InterPro"/>
</dbReference>
<evidence type="ECO:0000256" key="5">
    <source>
        <dbReference type="ARBA" id="ARBA00023295"/>
    </source>
</evidence>
<evidence type="ECO:0000313" key="10">
    <source>
        <dbReference type="Proteomes" id="UP001166286"/>
    </source>
</evidence>
<evidence type="ECO:0000313" key="9">
    <source>
        <dbReference type="EMBL" id="KAK0517218.1"/>
    </source>
</evidence>
<dbReference type="PANTHER" id="PTHR23403">
    <property type="entry name" value="TREHALASE"/>
    <property type="match status" value="1"/>
</dbReference>
<dbReference type="PANTHER" id="PTHR23403:SF6">
    <property type="entry name" value="CYTOSOLIC NEUTRAL TREHALASE-RELATED"/>
    <property type="match status" value="1"/>
</dbReference>
<evidence type="ECO:0000256" key="3">
    <source>
        <dbReference type="ARBA" id="ARBA00005615"/>
    </source>
</evidence>
<dbReference type="SUPFAM" id="SSF48208">
    <property type="entry name" value="Six-hairpin glycosidases"/>
    <property type="match status" value="1"/>
</dbReference>
<gene>
    <name evidence="9" type="ORF">JMJ35_000373</name>
</gene>
<comment type="pathway">
    <text evidence="2">Carbohydrate degradation.</text>
</comment>
<feature type="region of interest" description="Disordered" evidence="7">
    <location>
        <begin position="21"/>
        <end position="52"/>
    </location>
</feature>
<dbReference type="AlphaFoldDB" id="A0AA39R9A9"/>
<comment type="similarity">
    <text evidence="3 6">Belongs to the glycosyl hydrolase 37 family.</text>
</comment>
<evidence type="ECO:0000259" key="8">
    <source>
        <dbReference type="Pfam" id="PF07492"/>
    </source>
</evidence>
<evidence type="ECO:0000256" key="1">
    <source>
        <dbReference type="ARBA" id="ARBA00001576"/>
    </source>
</evidence>
<dbReference type="FunFam" id="1.50.10.10:FF:000026">
    <property type="entry name" value="Trehalase"/>
    <property type="match status" value="1"/>
</dbReference>
<evidence type="ECO:0000256" key="7">
    <source>
        <dbReference type="SAM" id="MobiDB-lite"/>
    </source>
</evidence>
<dbReference type="EMBL" id="JAFEKC020000001">
    <property type="protein sequence ID" value="KAK0517218.1"/>
    <property type="molecule type" value="Genomic_DNA"/>
</dbReference>
<keyword evidence="4 6" id="KW-0378">Hydrolase</keyword>
<reference evidence="9" key="1">
    <citation type="submission" date="2023-03" db="EMBL/GenBank/DDBJ databases">
        <title>Complete genome of Cladonia borealis.</title>
        <authorList>
            <person name="Park H."/>
        </authorList>
    </citation>
    <scope>NUCLEOTIDE SEQUENCE</scope>
    <source>
        <strain evidence="9">ANT050790</strain>
    </source>
</reference>
<dbReference type="Gene3D" id="1.50.10.10">
    <property type="match status" value="1"/>
</dbReference>
<dbReference type="PRINTS" id="PR00744">
    <property type="entry name" value="GLHYDRLASE37"/>
</dbReference>
<dbReference type="Pfam" id="PF01204">
    <property type="entry name" value="Trehalase"/>
    <property type="match status" value="1"/>
</dbReference>
<evidence type="ECO:0000256" key="4">
    <source>
        <dbReference type="ARBA" id="ARBA00022801"/>
    </source>
</evidence>
<dbReference type="GO" id="GO:0004555">
    <property type="term" value="F:alpha,alpha-trehalase activity"/>
    <property type="evidence" value="ECO:0007669"/>
    <property type="project" value="UniProtKB-EC"/>
</dbReference>
<feature type="domain" description="Neutral trehalase Ca2+ binding" evidence="8">
    <location>
        <begin position="81"/>
        <end position="110"/>
    </location>
</feature>
<dbReference type="InterPro" id="IPR001661">
    <property type="entry name" value="Glyco_hydro_37"/>
</dbReference>
<keyword evidence="10" id="KW-1185">Reference proteome</keyword>
<sequence length="732" mass="83388">MPSEQSPRLLSVRVNSDNADAFTPPQIYYGPGKHPERGELHGHRTHTSLHEPSNLPAFRRMSLDDTASEPRRFLVPVDSTLKSLLSREDTDQNIQITIDDHGPKVLSLGTVQSHGHNHVDVRGTYMLSNLLQELTLAQGYGRKHIVLDEARLSENPVQRLSRLIRYSFWDNLTRRIDASSIELAGKDPKDWTDDPRPRIYVPVSCPEQVQYYEQLAKDQPKIRLDVHRLAPEDITPEGIRDMNDKPGLLALAMEQYSNTKTGALEFRGLPFVVPGGRFNEMYGWDSYMESIGLLVNERADLAKAMVVNFCFCIKHYGKIFNANRTYYLGRTQPPFLTDMALRVYETTKHEADALAFLREAILAAIKEYHTVWMASPRLDPLTGLSRYRPEGIGVPPETEPTHFIHILEPYAKKYGMSCPEFIQAYNRNDGTVNEPHLDEYFLHDRAVRESGHDTSYRLENVAANLATVDLNSLLYKYEIDIARTIATHFGGQLSIPPELCAGVQGMKPNQVETSAAWDRRAKNRRKAVDRYLWNEDVGMYFDYDTVRKEQTDYESATTFWAMWAGLATPRQAAALVIKALPKFEVFGGLVSGTEKSRGQISIERPSRQWDYPYGWAPQQILAWTGLLRYGFREEAERLAYKWLYMVTKAFVDFNGIVVEKYDVTRPIDPHKVEAEYGNQGSDFKGVAREGFGWVNASYVYGLTILNTHMKRALGTCTPWETFHKATASDDGL</sequence>
<dbReference type="PROSITE" id="PS00928">
    <property type="entry name" value="TREHALASE_2"/>
    <property type="match status" value="1"/>
</dbReference>
<dbReference type="InterPro" id="IPR008928">
    <property type="entry name" value="6-hairpin_glycosidase_sf"/>
</dbReference>
<keyword evidence="5 6" id="KW-0326">Glycosidase</keyword>
<dbReference type="Proteomes" id="UP001166286">
    <property type="component" value="Unassembled WGS sequence"/>
</dbReference>
<dbReference type="GO" id="GO:0005509">
    <property type="term" value="F:calcium ion binding"/>
    <property type="evidence" value="ECO:0007669"/>
    <property type="project" value="InterPro"/>
</dbReference>
<proteinExistence type="inferred from homology"/>
<dbReference type="InterPro" id="IPR018232">
    <property type="entry name" value="Glyco_hydro_37_CS"/>
</dbReference>
<evidence type="ECO:0000256" key="2">
    <source>
        <dbReference type="ARBA" id="ARBA00004921"/>
    </source>
</evidence>
<dbReference type="InterPro" id="IPR011120">
    <property type="entry name" value="Trehalase_Ca-bd"/>
</dbReference>
<dbReference type="InterPro" id="IPR012341">
    <property type="entry name" value="6hp_glycosidase-like_sf"/>
</dbReference>
<evidence type="ECO:0000256" key="6">
    <source>
        <dbReference type="RuleBase" id="RU361180"/>
    </source>
</evidence>
<comment type="catalytic activity">
    <reaction evidence="1 6">
        <text>alpha,alpha-trehalose + H2O = alpha-D-glucose + beta-D-glucose</text>
        <dbReference type="Rhea" id="RHEA:32675"/>
        <dbReference type="ChEBI" id="CHEBI:15377"/>
        <dbReference type="ChEBI" id="CHEBI:15903"/>
        <dbReference type="ChEBI" id="CHEBI:16551"/>
        <dbReference type="ChEBI" id="CHEBI:17925"/>
        <dbReference type="EC" id="3.2.1.28"/>
    </reaction>
</comment>
<dbReference type="PROSITE" id="PS00927">
    <property type="entry name" value="TREHALASE_1"/>
    <property type="match status" value="1"/>
</dbReference>
<dbReference type="GO" id="GO:0005737">
    <property type="term" value="C:cytoplasm"/>
    <property type="evidence" value="ECO:0007669"/>
    <property type="project" value="InterPro"/>
</dbReference>
<feature type="compositionally biased region" description="Basic and acidic residues" evidence="7">
    <location>
        <begin position="33"/>
        <end position="42"/>
    </location>
</feature>
<protein>
    <recommendedName>
        <fullName evidence="6">Trehalase</fullName>
        <ecNumber evidence="6">3.2.1.28</ecNumber>
    </recommendedName>
    <alternativeName>
        <fullName evidence="6">Alpha-trehalose glucohydrolase</fullName>
    </alternativeName>
</protein>